<dbReference type="PANTHER" id="PTHR12857">
    <property type="entry name" value="CXXC MOTIF CONTAINING ZINC BINDING PROTEIN"/>
    <property type="match status" value="1"/>
</dbReference>
<dbReference type="Proteomes" id="UP001153620">
    <property type="component" value="Chromosome 2"/>
</dbReference>
<protein>
    <submittedName>
        <fullName evidence="4">Uncharacterized protein</fullName>
    </submittedName>
</protein>
<evidence type="ECO:0000256" key="1">
    <source>
        <dbReference type="ARBA" id="ARBA00007818"/>
    </source>
</evidence>
<reference evidence="4" key="1">
    <citation type="submission" date="2022-01" db="EMBL/GenBank/DDBJ databases">
        <authorList>
            <person name="King R."/>
        </authorList>
    </citation>
    <scope>NUCLEOTIDE SEQUENCE</scope>
</reference>
<name>A0A9N9RUY4_9DIPT</name>
<comment type="similarity">
    <text evidence="1">Belongs to the UPF0587 family.</text>
</comment>
<dbReference type="OrthoDB" id="10248838at2759"/>
<dbReference type="GO" id="GO:0008270">
    <property type="term" value="F:zinc ion binding"/>
    <property type="evidence" value="ECO:0007669"/>
    <property type="project" value="TreeGrafter"/>
</dbReference>
<organism evidence="4 5">
    <name type="scientific">Chironomus riparius</name>
    <dbReference type="NCBI Taxonomy" id="315576"/>
    <lineage>
        <taxon>Eukaryota</taxon>
        <taxon>Metazoa</taxon>
        <taxon>Ecdysozoa</taxon>
        <taxon>Arthropoda</taxon>
        <taxon>Hexapoda</taxon>
        <taxon>Insecta</taxon>
        <taxon>Pterygota</taxon>
        <taxon>Neoptera</taxon>
        <taxon>Endopterygota</taxon>
        <taxon>Diptera</taxon>
        <taxon>Nematocera</taxon>
        <taxon>Chironomoidea</taxon>
        <taxon>Chironomidae</taxon>
        <taxon>Chironominae</taxon>
        <taxon>Chironomus</taxon>
    </lineage>
</organism>
<dbReference type="SUPFAM" id="SSF141678">
    <property type="entry name" value="MAL13P1.257-like"/>
    <property type="match status" value="1"/>
</dbReference>
<dbReference type="InterPro" id="IPR008584">
    <property type="entry name" value="CXXC_Zn-binding_euk"/>
</dbReference>
<reference evidence="4" key="2">
    <citation type="submission" date="2022-10" db="EMBL/GenBank/DDBJ databases">
        <authorList>
            <consortium name="ENA_rothamsted_submissions"/>
            <consortium name="culmorum"/>
            <person name="King R."/>
        </authorList>
    </citation>
    <scope>NUCLEOTIDE SEQUENCE</scope>
</reference>
<evidence type="ECO:0000313" key="4">
    <source>
        <dbReference type="EMBL" id="CAG9802962.1"/>
    </source>
</evidence>
<dbReference type="PANTHER" id="PTHR12857:SF0">
    <property type="entry name" value="CXXC MOTIF CONTAINING ZINC BINDING PROTEIN"/>
    <property type="match status" value="1"/>
</dbReference>
<dbReference type="Pfam" id="PF05907">
    <property type="entry name" value="CXXC_Zn-b_euk"/>
    <property type="match status" value="1"/>
</dbReference>
<accession>A0A9N9RUY4</accession>
<keyword evidence="2" id="KW-0479">Metal-binding</keyword>
<sequence length="214" mass="24553">MTLAHFCLNCIGSYYSALYCIRKFNRQTVFIFLLKGAILLEGKQGINFAMVFISLQISCQFENIEEIKTDSSYSYFLKLRCNNCGESDDIWHDICEEERTQHDTRNAKGYNMIIKCKMCSRENTIDIVEDSKKSYVEDDTGKLKSIVTFDCRGIEPIDFDPREGFIVKSSDNGTTFDNAEIENGDWCDFDEKNGKSVAISEFKSNFVKVKGTKK</sequence>
<evidence type="ECO:0000256" key="3">
    <source>
        <dbReference type="ARBA" id="ARBA00022833"/>
    </source>
</evidence>
<dbReference type="AlphaFoldDB" id="A0A9N9RUY4"/>
<proteinExistence type="inferred from homology"/>
<evidence type="ECO:0000256" key="2">
    <source>
        <dbReference type="ARBA" id="ARBA00022723"/>
    </source>
</evidence>
<evidence type="ECO:0000313" key="5">
    <source>
        <dbReference type="Proteomes" id="UP001153620"/>
    </source>
</evidence>
<dbReference type="EMBL" id="OU895878">
    <property type="protein sequence ID" value="CAG9802962.1"/>
    <property type="molecule type" value="Genomic_DNA"/>
</dbReference>
<keyword evidence="3" id="KW-0862">Zinc</keyword>
<gene>
    <name evidence="4" type="ORF">CHIRRI_LOCUS5867</name>
</gene>
<keyword evidence="5" id="KW-1185">Reference proteome</keyword>